<feature type="region of interest" description="Disordered" evidence="9">
    <location>
        <begin position="501"/>
        <end position="523"/>
    </location>
</feature>
<dbReference type="SUPFAM" id="SSF64158">
    <property type="entry name" value="2,3-Bisphosphoglycerate-independent phosphoglycerate mutase, substrate-binding domain"/>
    <property type="match status" value="1"/>
</dbReference>
<dbReference type="EMBL" id="BRYB01002360">
    <property type="protein sequence ID" value="GMI43716.1"/>
    <property type="molecule type" value="Genomic_DNA"/>
</dbReference>
<comment type="cofactor">
    <cofactor evidence="1">
        <name>Mn(2+)</name>
        <dbReference type="ChEBI" id="CHEBI:29035"/>
    </cofactor>
</comment>
<dbReference type="Gene3D" id="3.40.1450.10">
    <property type="entry name" value="BPG-independent phosphoglycerate mutase, domain B"/>
    <property type="match status" value="1"/>
</dbReference>
<dbReference type="Gene3D" id="3.40.720.10">
    <property type="entry name" value="Alkaline Phosphatase, subunit A"/>
    <property type="match status" value="1"/>
</dbReference>
<dbReference type="InterPro" id="IPR017850">
    <property type="entry name" value="Alkaline_phosphatase_core_sf"/>
</dbReference>
<proteinExistence type="inferred from homology"/>
<comment type="caution">
    <text evidence="12">The sequence shown here is derived from an EMBL/GenBank/DDBJ whole genome shotgun (WGS) entry which is preliminary data.</text>
</comment>
<accession>A0ABQ6N852</accession>
<protein>
    <recommendedName>
        <fullName evidence="4">phosphoglycerate mutase (2,3-diphosphoglycerate-independent)</fullName>
        <ecNumber evidence="4">5.4.2.12</ecNumber>
    </recommendedName>
</protein>
<keyword evidence="8" id="KW-0413">Isomerase</keyword>
<keyword evidence="5" id="KW-0479">Metal-binding</keyword>
<evidence type="ECO:0000256" key="7">
    <source>
        <dbReference type="ARBA" id="ARBA00023211"/>
    </source>
</evidence>
<dbReference type="Pfam" id="PF06415">
    <property type="entry name" value="iPGM_N"/>
    <property type="match status" value="1"/>
</dbReference>
<evidence type="ECO:0000256" key="6">
    <source>
        <dbReference type="ARBA" id="ARBA00023152"/>
    </source>
</evidence>
<evidence type="ECO:0000256" key="2">
    <source>
        <dbReference type="ARBA" id="ARBA00004798"/>
    </source>
</evidence>
<dbReference type="InterPro" id="IPR006124">
    <property type="entry name" value="Metalloenzyme"/>
</dbReference>
<keyword evidence="6" id="KW-0324">Glycolysis</keyword>
<organism evidence="12 13">
    <name type="scientific">Tetraparma gracilis</name>
    <dbReference type="NCBI Taxonomy" id="2962635"/>
    <lineage>
        <taxon>Eukaryota</taxon>
        <taxon>Sar</taxon>
        <taxon>Stramenopiles</taxon>
        <taxon>Ochrophyta</taxon>
        <taxon>Bolidophyceae</taxon>
        <taxon>Parmales</taxon>
        <taxon>Triparmaceae</taxon>
        <taxon>Tetraparma</taxon>
    </lineage>
</organism>
<dbReference type="PANTHER" id="PTHR31637">
    <property type="entry name" value="2,3-BISPHOSPHOGLYCERATE-INDEPENDENT PHOSPHOGLYCERATE MUTASE"/>
    <property type="match status" value="1"/>
</dbReference>
<evidence type="ECO:0000259" key="10">
    <source>
        <dbReference type="Pfam" id="PF01676"/>
    </source>
</evidence>
<dbReference type="HAMAP" id="MF_01038">
    <property type="entry name" value="GpmI"/>
    <property type="match status" value="1"/>
</dbReference>
<dbReference type="InterPro" id="IPR005995">
    <property type="entry name" value="Pgm_bpd_ind"/>
</dbReference>
<evidence type="ECO:0000313" key="13">
    <source>
        <dbReference type="Proteomes" id="UP001165060"/>
    </source>
</evidence>
<evidence type="ECO:0000256" key="5">
    <source>
        <dbReference type="ARBA" id="ARBA00022723"/>
    </source>
</evidence>
<dbReference type="Proteomes" id="UP001165060">
    <property type="component" value="Unassembled WGS sequence"/>
</dbReference>
<reference evidence="12 13" key="1">
    <citation type="journal article" date="2023" name="Commun. Biol.">
        <title>Genome analysis of Parmales, the sister group of diatoms, reveals the evolutionary specialization of diatoms from phago-mixotrophs to photoautotrophs.</title>
        <authorList>
            <person name="Ban H."/>
            <person name="Sato S."/>
            <person name="Yoshikawa S."/>
            <person name="Yamada K."/>
            <person name="Nakamura Y."/>
            <person name="Ichinomiya M."/>
            <person name="Sato N."/>
            <person name="Blanc-Mathieu R."/>
            <person name="Endo H."/>
            <person name="Kuwata A."/>
            <person name="Ogata H."/>
        </authorList>
    </citation>
    <scope>NUCLEOTIDE SEQUENCE [LARGE SCALE GENOMIC DNA]</scope>
</reference>
<feature type="compositionally biased region" description="Polar residues" evidence="9">
    <location>
        <begin position="514"/>
        <end position="523"/>
    </location>
</feature>
<evidence type="ECO:0000313" key="12">
    <source>
        <dbReference type="EMBL" id="GMI43716.1"/>
    </source>
</evidence>
<evidence type="ECO:0000256" key="3">
    <source>
        <dbReference type="ARBA" id="ARBA00008819"/>
    </source>
</evidence>
<keyword evidence="7" id="KW-0464">Manganese</keyword>
<feature type="domain" description="BPG-independent PGAM N-terminal" evidence="11">
    <location>
        <begin position="107"/>
        <end position="277"/>
    </location>
</feature>
<evidence type="ECO:0000259" key="11">
    <source>
        <dbReference type="Pfam" id="PF06415"/>
    </source>
</evidence>
<dbReference type="PANTHER" id="PTHR31637:SF0">
    <property type="entry name" value="2,3-BISPHOSPHOGLYCERATE-INDEPENDENT PHOSPHOGLYCERATE MUTASE"/>
    <property type="match status" value="1"/>
</dbReference>
<evidence type="ECO:0000256" key="8">
    <source>
        <dbReference type="ARBA" id="ARBA00023235"/>
    </source>
</evidence>
<dbReference type="Pfam" id="PF01676">
    <property type="entry name" value="Metalloenzyme"/>
    <property type="match status" value="1"/>
</dbReference>
<name>A0ABQ6N852_9STRA</name>
<keyword evidence="13" id="KW-1185">Reference proteome</keyword>
<evidence type="ECO:0000256" key="1">
    <source>
        <dbReference type="ARBA" id="ARBA00001936"/>
    </source>
</evidence>
<gene>
    <name evidence="12" type="ORF">TeGR_g5277</name>
</gene>
<dbReference type="InterPro" id="IPR036646">
    <property type="entry name" value="PGAM_B_sf"/>
</dbReference>
<dbReference type="SUPFAM" id="SSF53649">
    <property type="entry name" value="Alkaline phosphatase-like"/>
    <property type="match status" value="1"/>
</dbReference>
<comment type="similarity">
    <text evidence="3">Belongs to the BPG-independent phosphoglycerate mutase family.</text>
</comment>
<evidence type="ECO:0000256" key="9">
    <source>
        <dbReference type="SAM" id="MobiDB-lite"/>
    </source>
</evidence>
<feature type="domain" description="Metalloenzyme" evidence="10">
    <location>
        <begin position="27"/>
        <end position="478"/>
    </location>
</feature>
<sequence>MLSRLSSLPRSLQSLSRPLSSSGKPLAVLTILDGWGYRETSSNNAVVLARTPNFDALYGTRSQRGQVAFLDACEGEVGLPVGQIGNSEVGHMNIGAGRIVWQDIGLINRAVEEGSIPAQPAFRAHVDRLRASGGTCHLLGCLSPGGVHATQEHMAAIANAVSAEGVPVVVHGFTDGRDVPPQDAERTLPAFLALLDEGVTVGTITGRYYALDRDNRWERVGQAYDVIVSGKPAWGTPAATAEEAVANAYAAGHTDEFVPATVIGGYAGARDGDGILMYMSAIFPPKDIQNTLGEVVSAAGLTQLRAAETEKYPHVTFFLNGGREEPYEGEERILVASPKVATYDLQPEMSAPELSEKVCAALDAGKYELAVINFANPDMVGHTGSLEAAIAACEAVDKCLGDVVRSVEKRGGAIIVTADHGNCEKMWEDATNQPHTAHTLNKVPMILADYSASGPERKLRSGRLADLAPTLLQLLSVEQPAEMTGESLIVDDAALGMLQDGPRLVRPPMEGNPDSGTVPRSNP</sequence>
<evidence type="ECO:0000256" key="4">
    <source>
        <dbReference type="ARBA" id="ARBA00012026"/>
    </source>
</evidence>
<dbReference type="PIRSF" id="PIRSF001492">
    <property type="entry name" value="IPGAM"/>
    <property type="match status" value="1"/>
</dbReference>
<dbReference type="CDD" id="cd16010">
    <property type="entry name" value="iPGM"/>
    <property type="match status" value="1"/>
</dbReference>
<comment type="pathway">
    <text evidence="2">Carbohydrate degradation; glycolysis; pyruvate from D-glyceraldehyde 3-phosphate: step 3/5.</text>
</comment>
<dbReference type="EC" id="5.4.2.12" evidence="4"/>
<dbReference type="InterPro" id="IPR011258">
    <property type="entry name" value="BPG-indep_PGM_N"/>
</dbReference>